<name>A0A7X6M7L0_9ACTN</name>
<dbReference type="Pfam" id="PF04149">
    <property type="entry name" value="DUF397"/>
    <property type="match status" value="1"/>
</dbReference>
<reference evidence="2 3" key="1">
    <citation type="submission" date="2020-04" db="EMBL/GenBank/DDBJ databases">
        <title>MicrobeNet Type strains.</title>
        <authorList>
            <person name="Nicholson A.C."/>
        </authorList>
    </citation>
    <scope>NUCLEOTIDE SEQUENCE [LARGE SCALE GENOMIC DNA]</scope>
    <source>
        <strain evidence="2 3">ATCC 23612</strain>
    </source>
</reference>
<proteinExistence type="predicted"/>
<feature type="domain" description="DUF397" evidence="1">
    <location>
        <begin position="15"/>
        <end position="39"/>
    </location>
</feature>
<dbReference type="AlphaFoldDB" id="A0A7X6M7L0"/>
<gene>
    <name evidence="2" type="ORF">HGB44_00425</name>
</gene>
<dbReference type="InterPro" id="IPR007278">
    <property type="entry name" value="DUF397"/>
</dbReference>
<accession>A0A7X6M7L0</accession>
<sequence>MGNWGLPWCLVSGADVRDTQNRSRGQLAFTSAAWGAFLVSLAQASRNR</sequence>
<keyword evidence="3" id="KW-1185">Reference proteome</keyword>
<dbReference type="EMBL" id="JAAXPG010000001">
    <property type="protein sequence ID" value="NKY96151.1"/>
    <property type="molecule type" value="Genomic_DNA"/>
</dbReference>
<evidence type="ECO:0000259" key="1">
    <source>
        <dbReference type="Pfam" id="PF04149"/>
    </source>
</evidence>
<evidence type="ECO:0000313" key="3">
    <source>
        <dbReference type="Proteomes" id="UP000553209"/>
    </source>
</evidence>
<organism evidence="2 3">
    <name type="scientific">Nocardiopsis alborubida</name>
    <dbReference type="NCBI Taxonomy" id="146802"/>
    <lineage>
        <taxon>Bacteria</taxon>
        <taxon>Bacillati</taxon>
        <taxon>Actinomycetota</taxon>
        <taxon>Actinomycetes</taxon>
        <taxon>Streptosporangiales</taxon>
        <taxon>Nocardiopsidaceae</taxon>
        <taxon>Nocardiopsis</taxon>
    </lineage>
</organism>
<protein>
    <submittedName>
        <fullName evidence="2">DUF397 domain-containing protein</fullName>
    </submittedName>
</protein>
<evidence type="ECO:0000313" key="2">
    <source>
        <dbReference type="EMBL" id="NKY96151.1"/>
    </source>
</evidence>
<dbReference type="Proteomes" id="UP000553209">
    <property type="component" value="Unassembled WGS sequence"/>
</dbReference>
<comment type="caution">
    <text evidence="2">The sequence shown here is derived from an EMBL/GenBank/DDBJ whole genome shotgun (WGS) entry which is preliminary data.</text>
</comment>